<name>A0A9X2G4B3_9MICO</name>
<dbReference type="RefSeq" id="WP_253836380.1">
    <property type="nucleotide sequence ID" value="NZ_JAMTCS010000008.1"/>
</dbReference>
<evidence type="ECO:0000256" key="3">
    <source>
        <dbReference type="ARBA" id="ARBA00022714"/>
    </source>
</evidence>
<proteinExistence type="predicted"/>
<gene>
    <name evidence="10" type="ORF">APR03_002659</name>
</gene>
<dbReference type="SUPFAM" id="SSF52343">
    <property type="entry name" value="Ferredoxin reductase-like, C-terminal NADP-linked domain"/>
    <property type="match status" value="1"/>
</dbReference>
<dbReference type="InterPro" id="IPR012675">
    <property type="entry name" value="Beta-grasp_dom_sf"/>
</dbReference>
<dbReference type="PANTHER" id="PTHR47354">
    <property type="entry name" value="NADH OXIDOREDUCTASE HCR"/>
    <property type="match status" value="1"/>
</dbReference>
<accession>A0A9X2G4B3</accession>
<comment type="caution">
    <text evidence="10">The sequence shown here is derived from an EMBL/GenBank/DDBJ whole genome shotgun (WGS) entry which is preliminary data.</text>
</comment>
<dbReference type="PROSITE" id="PS51085">
    <property type="entry name" value="2FE2S_FER_2"/>
    <property type="match status" value="1"/>
</dbReference>
<feature type="domain" description="2Fe-2S ferredoxin-type" evidence="8">
    <location>
        <begin position="230"/>
        <end position="321"/>
    </location>
</feature>
<dbReference type="Gene3D" id="2.40.30.10">
    <property type="entry name" value="Translation factors"/>
    <property type="match status" value="1"/>
</dbReference>
<organism evidence="10 11">
    <name type="scientific">Promicromonospora thailandica</name>
    <dbReference type="NCBI Taxonomy" id="765201"/>
    <lineage>
        <taxon>Bacteria</taxon>
        <taxon>Bacillati</taxon>
        <taxon>Actinomycetota</taxon>
        <taxon>Actinomycetes</taxon>
        <taxon>Micrococcales</taxon>
        <taxon>Promicromonosporaceae</taxon>
        <taxon>Promicromonospora</taxon>
    </lineage>
</organism>
<dbReference type="PROSITE" id="PS51384">
    <property type="entry name" value="FAD_FR"/>
    <property type="match status" value="1"/>
</dbReference>
<dbReference type="InterPro" id="IPR001041">
    <property type="entry name" value="2Fe-2S_ferredoxin-type"/>
</dbReference>
<evidence type="ECO:0000313" key="11">
    <source>
        <dbReference type="Proteomes" id="UP001139493"/>
    </source>
</evidence>
<evidence type="ECO:0000313" key="10">
    <source>
        <dbReference type="EMBL" id="MCP2265303.1"/>
    </source>
</evidence>
<evidence type="ECO:0000259" key="8">
    <source>
        <dbReference type="PROSITE" id="PS51085"/>
    </source>
</evidence>
<dbReference type="SUPFAM" id="SSF63380">
    <property type="entry name" value="Riboflavin synthase domain-like"/>
    <property type="match status" value="1"/>
</dbReference>
<dbReference type="InterPro" id="IPR017938">
    <property type="entry name" value="Riboflavin_synthase-like_b-brl"/>
</dbReference>
<dbReference type="Gene3D" id="3.10.20.30">
    <property type="match status" value="1"/>
</dbReference>
<keyword evidence="3" id="KW-0001">2Fe-2S</keyword>
<dbReference type="PRINTS" id="PR00409">
    <property type="entry name" value="PHDIOXRDTASE"/>
</dbReference>
<dbReference type="Gene3D" id="3.40.50.80">
    <property type="entry name" value="Nucleotide-binding domain of ferredoxin-NADP reductase (FNR) module"/>
    <property type="match status" value="1"/>
</dbReference>
<dbReference type="SUPFAM" id="SSF54292">
    <property type="entry name" value="2Fe-2S ferredoxin-like"/>
    <property type="match status" value="1"/>
</dbReference>
<dbReference type="InterPro" id="IPR017927">
    <property type="entry name" value="FAD-bd_FR_type"/>
</dbReference>
<evidence type="ECO:0000256" key="4">
    <source>
        <dbReference type="ARBA" id="ARBA00022723"/>
    </source>
</evidence>
<dbReference type="GO" id="GO:0046872">
    <property type="term" value="F:metal ion binding"/>
    <property type="evidence" value="ECO:0007669"/>
    <property type="project" value="UniProtKB-KW"/>
</dbReference>
<dbReference type="InterPro" id="IPR039261">
    <property type="entry name" value="FNR_nucleotide-bd"/>
</dbReference>
<protein>
    <submittedName>
        <fullName evidence="10">Phthalate 4,5-dioxygenase, reductase subunit</fullName>
    </submittedName>
</protein>
<dbReference type="InterPro" id="IPR050415">
    <property type="entry name" value="MRET"/>
</dbReference>
<keyword evidence="4" id="KW-0479">Metal-binding</keyword>
<keyword evidence="7" id="KW-0411">Iron-sulfur</keyword>
<dbReference type="Proteomes" id="UP001139493">
    <property type="component" value="Unassembled WGS sequence"/>
</dbReference>
<evidence type="ECO:0000256" key="6">
    <source>
        <dbReference type="ARBA" id="ARBA00023004"/>
    </source>
</evidence>
<keyword evidence="6" id="KW-0408">Iron</keyword>
<dbReference type="EMBL" id="JAMTCS010000008">
    <property type="protein sequence ID" value="MCP2265303.1"/>
    <property type="molecule type" value="Genomic_DNA"/>
</dbReference>
<dbReference type="PROSITE" id="PS00197">
    <property type="entry name" value="2FE2S_FER_1"/>
    <property type="match status" value="1"/>
</dbReference>
<dbReference type="CDD" id="cd06185">
    <property type="entry name" value="PDR_like"/>
    <property type="match status" value="1"/>
</dbReference>
<dbReference type="CDD" id="cd00207">
    <property type="entry name" value="fer2"/>
    <property type="match status" value="1"/>
</dbReference>
<keyword evidence="5" id="KW-0560">Oxidoreductase</keyword>
<dbReference type="Pfam" id="PF00111">
    <property type="entry name" value="Fer2"/>
    <property type="match status" value="1"/>
</dbReference>
<keyword evidence="11" id="KW-1185">Reference proteome</keyword>
<reference evidence="10" key="1">
    <citation type="submission" date="2022-06" db="EMBL/GenBank/DDBJ databases">
        <title>Genomic Encyclopedia of Archaeal and Bacterial Type Strains, Phase II (KMG-II): from individual species to whole genera.</title>
        <authorList>
            <person name="Goeker M."/>
        </authorList>
    </citation>
    <scope>NUCLEOTIDE SEQUENCE</scope>
    <source>
        <strain evidence="10">DSM 26652</strain>
    </source>
</reference>
<evidence type="ECO:0000256" key="5">
    <source>
        <dbReference type="ARBA" id="ARBA00023002"/>
    </source>
</evidence>
<dbReference type="GO" id="GO:0051537">
    <property type="term" value="F:2 iron, 2 sulfur cluster binding"/>
    <property type="evidence" value="ECO:0007669"/>
    <property type="project" value="UniProtKB-KW"/>
</dbReference>
<evidence type="ECO:0000256" key="7">
    <source>
        <dbReference type="ARBA" id="ARBA00023014"/>
    </source>
</evidence>
<comment type="cofactor">
    <cofactor evidence="1">
        <name>FAD</name>
        <dbReference type="ChEBI" id="CHEBI:57692"/>
    </cofactor>
</comment>
<evidence type="ECO:0000256" key="1">
    <source>
        <dbReference type="ARBA" id="ARBA00001974"/>
    </source>
</evidence>
<evidence type="ECO:0000259" key="9">
    <source>
        <dbReference type="PROSITE" id="PS51384"/>
    </source>
</evidence>
<dbReference type="PANTHER" id="PTHR47354:SF1">
    <property type="entry name" value="CARNITINE MONOOXYGENASE REDUCTASE SUBUNIT"/>
    <property type="match status" value="1"/>
</dbReference>
<dbReference type="InterPro" id="IPR006058">
    <property type="entry name" value="2Fe2S_fd_BS"/>
</dbReference>
<evidence type="ECO:0000256" key="2">
    <source>
        <dbReference type="ARBA" id="ARBA00022630"/>
    </source>
</evidence>
<feature type="domain" description="FAD-binding FR-type" evidence="9">
    <location>
        <begin position="10"/>
        <end position="113"/>
    </location>
</feature>
<keyword evidence="2" id="KW-0285">Flavoprotein</keyword>
<dbReference type="InterPro" id="IPR036010">
    <property type="entry name" value="2Fe-2S_ferredoxin-like_sf"/>
</dbReference>
<dbReference type="GO" id="GO:0016491">
    <property type="term" value="F:oxidoreductase activity"/>
    <property type="evidence" value="ECO:0007669"/>
    <property type="project" value="UniProtKB-KW"/>
</dbReference>
<sequence length="321" mass="34263">MSSPPERPGTRHLVLRVAATSDLTPTVRRFVLRDPAGRPLPGYEPGAHVVVTTPAGHLRGYSLVDPGGPAPREYVVCVRRDDRGRGGSRSMHDDVTVGTDLVVTAPANTFALRPAARYLFVAGGIGITPVRAMVRWLRARPGADVRLVYLTRSPAETPFRDELGGPGDTVHHSAGGGRLDLWPYLAEPADDLRLYCCGPPALLRAVRAATAHWRPSRVHTERFAGGTEGASVPFTAVWAPDGRRVQVPADVSLLTALRRDGVRVDASCEAGVCGTCRLTLLDGVADHRDAVLTGPERVGHVMACVSRARTSEIVVGPPRAA</sequence>
<dbReference type="AlphaFoldDB" id="A0A9X2G4B3"/>